<dbReference type="Gene3D" id="3.90.1720.10">
    <property type="entry name" value="endopeptidase domain like (from Nostoc punctiforme)"/>
    <property type="match status" value="1"/>
</dbReference>
<evidence type="ECO:0000256" key="1">
    <source>
        <dbReference type="ARBA" id="ARBA00007074"/>
    </source>
</evidence>
<dbReference type="InterPro" id="IPR038765">
    <property type="entry name" value="Papain-like_cys_pep_sf"/>
</dbReference>
<evidence type="ECO:0000256" key="2">
    <source>
        <dbReference type="ARBA" id="ARBA00022670"/>
    </source>
</evidence>
<feature type="signal peptide" evidence="5">
    <location>
        <begin position="1"/>
        <end position="35"/>
    </location>
</feature>
<feature type="chain" id="PRO_5043818015" evidence="5">
    <location>
        <begin position="36"/>
        <end position="353"/>
    </location>
</feature>
<dbReference type="InterPro" id="IPR000064">
    <property type="entry name" value="NLP_P60_dom"/>
</dbReference>
<evidence type="ECO:0000256" key="4">
    <source>
        <dbReference type="ARBA" id="ARBA00022807"/>
    </source>
</evidence>
<evidence type="ECO:0000259" key="6">
    <source>
        <dbReference type="Pfam" id="PF00877"/>
    </source>
</evidence>
<dbReference type="RefSeq" id="WP_353648758.1">
    <property type="nucleotide sequence ID" value="NZ_CP159218.1"/>
</dbReference>
<evidence type="ECO:0000256" key="5">
    <source>
        <dbReference type="SAM" id="SignalP"/>
    </source>
</evidence>
<keyword evidence="3" id="KW-0378">Hydrolase</keyword>
<keyword evidence="5" id="KW-0732">Signal</keyword>
<dbReference type="EMBL" id="CP159218">
    <property type="protein sequence ID" value="XCG63143.1"/>
    <property type="molecule type" value="Genomic_DNA"/>
</dbReference>
<dbReference type="InterPro" id="IPR006311">
    <property type="entry name" value="TAT_signal"/>
</dbReference>
<name>A0AAU8DLU3_9ACTN</name>
<dbReference type="InterPro" id="IPR013207">
    <property type="entry name" value="LGFP"/>
</dbReference>
<dbReference type="SUPFAM" id="SSF54001">
    <property type="entry name" value="Cysteine proteinases"/>
    <property type="match status" value="1"/>
</dbReference>
<reference evidence="7" key="1">
    <citation type="submission" date="2024-05" db="EMBL/GenBank/DDBJ databases">
        <authorList>
            <person name="Cai S.Y."/>
            <person name="Jin L.M."/>
            <person name="Li H.R."/>
        </authorList>
    </citation>
    <scope>NUCLEOTIDE SEQUENCE</scope>
    <source>
        <strain evidence="7">A5-74</strain>
    </source>
</reference>
<keyword evidence="2" id="KW-0645">Protease</keyword>
<proteinExistence type="inferred from homology"/>
<evidence type="ECO:0000313" key="7">
    <source>
        <dbReference type="EMBL" id="XCG63143.1"/>
    </source>
</evidence>
<sequence length="353" mass="38717">MSHLLDRRTLLSHSAKLALALTAGVAALNIPAVVAATEAAASSLNGSIGRQKIIDRSWYRFNQRPRYNQGGSLDGFRSDCSGFVSYAWNTLPQGNNGWTTYSLPQITHRINHDDLRGGDILLYVGDPNVGSGHVQIFLGWTGAAKTQFQIMEHGGGNSGIEPPDLQTMSSIPGNYYPARYNNVNELDPYGTIRVKWLAGATRSWVGEPTVPELDCKRGGRFQDFQRGMIIWNRADNQAWAVYGTILTVYRNTGSEDVWGFPTQDEFDASASPTGTKGRFQTFDNALILWSQPTGAQIISGDIRKYFEANGYEGTFGYPTSGEIAESGGVRQNFELGALHWKSADRSVSWTSGS</sequence>
<dbReference type="Pfam" id="PF00877">
    <property type="entry name" value="NLPC_P60"/>
    <property type="match status" value="1"/>
</dbReference>
<gene>
    <name evidence="7" type="ORF">ABLG96_18345</name>
</gene>
<dbReference type="GO" id="GO:0006508">
    <property type="term" value="P:proteolysis"/>
    <property type="evidence" value="ECO:0007669"/>
    <property type="project" value="UniProtKB-KW"/>
</dbReference>
<feature type="domain" description="NlpC/P60" evidence="6">
    <location>
        <begin position="67"/>
        <end position="146"/>
    </location>
</feature>
<dbReference type="AlphaFoldDB" id="A0AAU8DLU3"/>
<dbReference type="GO" id="GO:0008234">
    <property type="term" value="F:cysteine-type peptidase activity"/>
    <property type="evidence" value="ECO:0007669"/>
    <property type="project" value="UniProtKB-KW"/>
</dbReference>
<evidence type="ECO:0000256" key="3">
    <source>
        <dbReference type="ARBA" id="ARBA00022801"/>
    </source>
</evidence>
<dbReference type="Pfam" id="PF08310">
    <property type="entry name" value="LGFP"/>
    <property type="match status" value="2"/>
</dbReference>
<accession>A0AAU8DLU3</accession>
<keyword evidence="4" id="KW-0788">Thiol protease</keyword>
<comment type="similarity">
    <text evidence="1">Belongs to the peptidase C40 family.</text>
</comment>
<organism evidence="7">
    <name type="scientific">Nakamurella sp. A5-74</name>
    <dbReference type="NCBI Taxonomy" id="3158264"/>
    <lineage>
        <taxon>Bacteria</taxon>
        <taxon>Bacillati</taxon>
        <taxon>Actinomycetota</taxon>
        <taxon>Actinomycetes</taxon>
        <taxon>Nakamurellales</taxon>
        <taxon>Nakamurellaceae</taxon>
        <taxon>Nakamurella</taxon>
    </lineage>
</organism>
<protein>
    <submittedName>
        <fullName evidence="7">NlpC/P60 family protein</fullName>
    </submittedName>
</protein>
<dbReference type="PROSITE" id="PS51318">
    <property type="entry name" value="TAT"/>
    <property type="match status" value="1"/>
</dbReference>